<evidence type="ECO:0000313" key="13">
    <source>
        <dbReference type="EMBL" id="TEB23751.1"/>
    </source>
</evidence>
<keyword evidence="6" id="KW-0906">Nuclear pore complex</keyword>
<accession>A0A4Y7SPV9</accession>
<proteinExistence type="inferred from homology"/>
<dbReference type="EMBL" id="QPFP01000074">
    <property type="protein sequence ID" value="TEB23751.1"/>
    <property type="molecule type" value="Genomic_DNA"/>
</dbReference>
<name>A0A4Y7SPV9_COPMI</name>
<keyword evidence="3" id="KW-0509">mRNA transport</keyword>
<evidence type="ECO:0000256" key="6">
    <source>
        <dbReference type="ARBA" id="ARBA00023132"/>
    </source>
</evidence>
<comment type="subcellular location">
    <subcellularLocation>
        <location evidence="1">Nucleus</location>
        <location evidence="1">Nuclear pore complex</location>
    </subcellularLocation>
</comment>
<sequence length="2065" mass="227954">MSTDAESSVRSNLIDVSYAQLHETLGGGLDGTPPRALKEYLLARKDTLSDLKSIFGKPSDASRKKIQNGALKLADGVTVKIDEPDKEYIFAISDRYHIDEVQAFILFRSFLFNRGLPERVKADAPTAELKEGLLEVIAPYYYSERLFVIKTLGPLLRAYQDTEEPLHDVATEFLPEIAHDPIQFALDLVTEYVAKTREMLPDSLRMAPKSALEWIKQNLKEQLALLEVVFWTMWGYTPCASPVVVQIFKAAYDTSLGTAQANSTLMLDEESQQLLQDSAAYWILITVEALELEHVGHDDVLELSETPTGKILYISSPDTLSQLHDIVNSDTNSQFACTYLAWTYVLSRIVAKAKTLEAVPPAYQNFLNMINPTLTRAYTKDPEPLHVDMAKACIAPEAGLFSLLNNLLTKSPVFVLSAAWKTGSSVTEPNMIAYRSVLKGLVLALVELVHVELIPDFEGLVDVWVALFGRSESHRVAPLCAQFWQEDWMANNARRAIFDVARNRFPVQVRPLVKLLRAMTGSGFLDTDSLSTADHGPEGVALTPERQVGDRFVYYFFKSLPSYTQVIPLSSCTGAHASYERLPERYASGSTAFTYTNLRPVRLPGGSLLPARSLGTVVSADSGDYIIVSWMHQHSGWKVLLEILTDYVNRRHLHYTPGGQYQEVSFGRRGTAQVPLTLEMQDVGMDVSEKNDEAIVTEALDLLRSVIQANPDQAEVLMAELEDGSPVVSHRTSEAQPPDLVQLTTMVLEEALTRSNGRAKAPQRIQLTTSAISVLSALLANPTYSNRVWLYIRSTTALFGTDKQPGYASSALSLERATGHYTMTLAILYLVQQLFYDASLSILPDNAKLQQVKEEVLLRAVRFVHTEIWIEHLGWKYAQLGDRFEIGRRISTLYSGILKHSPPSIESRPYALLSQTIGDVLLFKATSSTITPLVSTISSGGHMSRMLRSSRRYADTQRLLLLLGSLLRLSRQILNLKLKSNMATKPSLLEQSLCARVIGNGTSHENIHIKQEPIDVLASYVKDRDIDTHVSLQSIRLLTTLATSMSVINPSPPTIVGHLSDPESIVSAFVSIIQHPFDDPDVRIALWNFISLVVDTEPALGSLFVAGKFRRPTDGDTKVDVKGKGKEPEGTVKGVVLVTKSQSNVLNAAQEFLATWKELWEVNPELLSAILHLLAVVWEHALEHKASIQSLQGDAKFWGIVGAIVQEELGPAPEYDTTEIVSEDKIQHSNNHAAAACHAYRTLAKSYAVQLLSLDIGYHLASGAPSKKPESFLAIEGRFKDEDELSELLSEAAPSPYAPALYDEVTATMKKEFPGLSMVELELQEPQSDRLYGDRFTFSLPLLQDRLQAYRANVEVDAMDDPGELVIRSVMSVNLNLSLSHAQNALAERWEALLRRSIPYLRSDAHLRPILINIAASISSGIAIESRRGEMMAAIHGTRLSLLLAILEVAWFSSKEKPGEMEAFLELVKNLREIILNKAQSPVTSFMSTLPTPFHRPLLQLIFFCAKEAVLLMNRPKPPNSDQRLTISQAIDAALNLVLEGLGVVFLSAQTRQDVDLDRDMELLVSVFQQCSRTDITPSSTYWLSRCQESDVLRSSLQLFTRSDLSGVSNVPLLLSRKHPLYAPHILQFHMSLVGNSIAAERLAGEGLLSAYSNNSISEAISSARVDIVMPELPGERSPVHVEYCSMLGVVAAVITAVGKHNHYFDAEACGFVQLYGDQISRALSWTVGDSITMPLVEEIEQTVNLFYAIAASVPNAAKLNDAVTKVLRVFTTHSLLLLQQINYAVVHPNHLASLFEPVSPEERTQHERGQGVQDPLKRPLIAHLMHRLFRLSSNIVGTLVCISKADVVLCGSQEDWLVGEALIVPHSKVVLGEPASLGTLLELGNRSLEIMQDFVNRPAAQALVPVGAASAQPASNPLDVRQGLITARRNLESIQLYSVTQLAMWLSKPEFAPGQEETDEAMDVQKPDSGPSGLNVSGSGSGLNFSTLKVDRRVTGSTPRSTSISMAERLRRGMTGDMASNLLAQLNKAKPLLAKSAEMVGKRDAVDITQVLVNFLQERIISKS</sequence>
<keyword evidence="5" id="KW-0811">Translocation</keyword>
<comment type="similarity">
    <text evidence="8">Belongs to the Nup188 family.</text>
</comment>
<feature type="domain" description="Nucleoporin Nup188 N-terminal" evidence="11">
    <location>
        <begin position="36"/>
        <end position="348"/>
    </location>
</feature>
<dbReference type="PANTHER" id="PTHR31431">
    <property type="entry name" value="NUCLEOPORIN NUP188 HOMOLOG"/>
    <property type="match status" value="1"/>
</dbReference>
<dbReference type="InterPro" id="IPR048883">
    <property type="entry name" value="Nup188_N-subdom_III"/>
</dbReference>
<evidence type="ECO:0000256" key="8">
    <source>
        <dbReference type="ARBA" id="ARBA00038387"/>
    </source>
</evidence>
<dbReference type="GO" id="GO:0017056">
    <property type="term" value="F:structural constituent of nuclear pore"/>
    <property type="evidence" value="ECO:0007669"/>
    <property type="project" value="InterPro"/>
</dbReference>
<dbReference type="Pfam" id="PF21093">
    <property type="entry name" value="Nup188_N-subdom_III"/>
    <property type="match status" value="1"/>
</dbReference>
<evidence type="ECO:0000256" key="10">
    <source>
        <dbReference type="SAM" id="MobiDB-lite"/>
    </source>
</evidence>
<organism evidence="13 14">
    <name type="scientific">Coprinellus micaceus</name>
    <name type="common">Glistening ink-cap mushroom</name>
    <name type="synonym">Coprinus micaceus</name>
    <dbReference type="NCBI Taxonomy" id="71717"/>
    <lineage>
        <taxon>Eukaryota</taxon>
        <taxon>Fungi</taxon>
        <taxon>Dikarya</taxon>
        <taxon>Basidiomycota</taxon>
        <taxon>Agaricomycotina</taxon>
        <taxon>Agaricomycetes</taxon>
        <taxon>Agaricomycetidae</taxon>
        <taxon>Agaricales</taxon>
        <taxon>Agaricineae</taxon>
        <taxon>Psathyrellaceae</taxon>
        <taxon>Coprinellus</taxon>
    </lineage>
</organism>
<keyword evidence="14" id="KW-1185">Reference proteome</keyword>
<keyword evidence="7" id="KW-0539">Nucleus</keyword>
<protein>
    <recommendedName>
        <fullName evidence="9">Nucleoporin NUP188</fullName>
    </recommendedName>
</protein>
<evidence type="ECO:0000256" key="1">
    <source>
        <dbReference type="ARBA" id="ARBA00004567"/>
    </source>
</evidence>
<evidence type="ECO:0000256" key="4">
    <source>
        <dbReference type="ARBA" id="ARBA00022927"/>
    </source>
</evidence>
<feature type="compositionally biased region" description="Low complexity" evidence="10">
    <location>
        <begin position="1970"/>
        <end position="1980"/>
    </location>
</feature>
<dbReference type="GO" id="GO:0006606">
    <property type="term" value="P:protein import into nucleus"/>
    <property type="evidence" value="ECO:0007669"/>
    <property type="project" value="TreeGrafter"/>
</dbReference>
<dbReference type="GO" id="GO:0051028">
    <property type="term" value="P:mRNA transport"/>
    <property type="evidence" value="ECO:0007669"/>
    <property type="project" value="UniProtKB-KW"/>
</dbReference>
<evidence type="ECO:0000256" key="3">
    <source>
        <dbReference type="ARBA" id="ARBA00022816"/>
    </source>
</evidence>
<dbReference type="SUPFAM" id="SSF48371">
    <property type="entry name" value="ARM repeat"/>
    <property type="match status" value="1"/>
</dbReference>
<dbReference type="GO" id="GO:0044611">
    <property type="term" value="C:nuclear pore inner ring"/>
    <property type="evidence" value="ECO:0007669"/>
    <property type="project" value="TreeGrafter"/>
</dbReference>
<evidence type="ECO:0000256" key="9">
    <source>
        <dbReference type="ARBA" id="ARBA00040174"/>
    </source>
</evidence>
<gene>
    <name evidence="13" type="ORF">FA13DRAFT_1401348</name>
</gene>
<dbReference type="Pfam" id="PF10487">
    <property type="entry name" value="Nup188_N"/>
    <property type="match status" value="1"/>
</dbReference>
<dbReference type="OrthoDB" id="102511at2759"/>
<dbReference type="InterPro" id="IPR016024">
    <property type="entry name" value="ARM-type_fold"/>
</dbReference>
<keyword evidence="4" id="KW-0653">Protein transport</keyword>
<comment type="caution">
    <text evidence="13">The sequence shown here is derived from an EMBL/GenBank/DDBJ whole genome shotgun (WGS) entry which is preliminary data.</text>
</comment>
<evidence type="ECO:0000259" key="11">
    <source>
        <dbReference type="Pfam" id="PF10487"/>
    </source>
</evidence>
<evidence type="ECO:0000259" key="12">
    <source>
        <dbReference type="Pfam" id="PF21093"/>
    </source>
</evidence>
<evidence type="ECO:0000256" key="5">
    <source>
        <dbReference type="ARBA" id="ARBA00023010"/>
    </source>
</evidence>
<dbReference type="Gene3D" id="1.25.10.70">
    <property type="match status" value="1"/>
</dbReference>
<dbReference type="InterPro" id="IPR044840">
    <property type="entry name" value="Nup188"/>
</dbReference>
<keyword evidence="2" id="KW-0813">Transport</keyword>
<dbReference type="STRING" id="71717.A0A4Y7SPV9"/>
<evidence type="ECO:0000256" key="2">
    <source>
        <dbReference type="ARBA" id="ARBA00022448"/>
    </source>
</evidence>
<evidence type="ECO:0000313" key="14">
    <source>
        <dbReference type="Proteomes" id="UP000298030"/>
    </source>
</evidence>
<dbReference type="InterPro" id="IPR018864">
    <property type="entry name" value="Nucleoporin_Nup188_N"/>
</dbReference>
<dbReference type="GO" id="GO:0006405">
    <property type="term" value="P:RNA export from nucleus"/>
    <property type="evidence" value="ECO:0007669"/>
    <property type="project" value="TreeGrafter"/>
</dbReference>
<feature type="region of interest" description="Disordered" evidence="10">
    <location>
        <begin position="1955"/>
        <end position="1980"/>
    </location>
</feature>
<dbReference type="Proteomes" id="UP000298030">
    <property type="component" value="Unassembled WGS sequence"/>
</dbReference>
<reference evidence="13 14" key="1">
    <citation type="journal article" date="2019" name="Nat. Ecol. Evol.">
        <title>Megaphylogeny resolves global patterns of mushroom evolution.</title>
        <authorList>
            <person name="Varga T."/>
            <person name="Krizsan K."/>
            <person name="Foldi C."/>
            <person name="Dima B."/>
            <person name="Sanchez-Garcia M."/>
            <person name="Sanchez-Ramirez S."/>
            <person name="Szollosi G.J."/>
            <person name="Szarkandi J.G."/>
            <person name="Papp V."/>
            <person name="Albert L."/>
            <person name="Andreopoulos W."/>
            <person name="Angelini C."/>
            <person name="Antonin V."/>
            <person name="Barry K.W."/>
            <person name="Bougher N.L."/>
            <person name="Buchanan P."/>
            <person name="Buyck B."/>
            <person name="Bense V."/>
            <person name="Catcheside P."/>
            <person name="Chovatia M."/>
            <person name="Cooper J."/>
            <person name="Damon W."/>
            <person name="Desjardin D."/>
            <person name="Finy P."/>
            <person name="Geml J."/>
            <person name="Haridas S."/>
            <person name="Hughes K."/>
            <person name="Justo A."/>
            <person name="Karasinski D."/>
            <person name="Kautmanova I."/>
            <person name="Kiss B."/>
            <person name="Kocsube S."/>
            <person name="Kotiranta H."/>
            <person name="LaButti K.M."/>
            <person name="Lechner B.E."/>
            <person name="Liimatainen K."/>
            <person name="Lipzen A."/>
            <person name="Lukacs Z."/>
            <person name="Mihaltcheva S."/>
            <person name="Morgado L.N."/>
            <person name="Niskanen T."/>
            <person name="Noordeloos M.E."/>
            <person name="Ohm R.A."/>
            <person name="Ortiz-Santana B."/>
            <person name="Ovrebo C."/>
            <person name="Racz N."/>
            <person name="Riley R."/>
            <person name="Savchenko A."/>
            <person name="Shiryaev A."/>
            <person name="Soop K."/>
            <person name="Spirin V."/>
            <person name="Szebenyi C."/>
            <person name="Tomsovsky M."/>
            <person name="Tulloss R.E."/>
            <person name="Uehling J."/>
            <person name="Grigoriev I.V."/>
            <person name="Vagvolgyi C."/>
            <person name="Papp T."/>
            <person name="Martin F.M."/>
            <person name="Miettinen O."/>
            <person name="Hibbett D.S."/>
            <person name="Nagy L.G."/>
        </authorList>
    </citation>
    <scope>NUCLEOTIDE SEQUENCE [LARGE SCALE GENOMIC DNA]</scope>
    <source>
        <strain evidence="13 14">FP101781</strain>
    </source>
</reference>
<feature type="domain" description="Nucleoporin Nup188 N-terminal subdomain III" evidence="12">
    <location>
        <begin position="688"/>
        <end position="1107"/>
    </location>
</feature>
<dbReference type="PANTHER" id="PTHR31431:SF1">
    <property type="entry name" value="NUCLEOPORIN NUP188"/>
    <property type="match status" value="1"/>
</dbReference>
<evidence type="ECO:0000256" key="7">
    <source>
        <dbReference type="ARBA" id="ARBA00023242"/>
    </source>
</evidence>